<proteinExistence type="inferred from homology"/>
<keyword evidence="2" id="KW-0547">Nucleotide-binding</keyword>
<keyword evidence="2" id="KW-0378">Hydrolase</keyword>
<dbReference type="GO" id="GO:0016787">
    <property type="term" value="F:hydrolase activity"/>
    <property type="evidence" value="ECO:0007669"/>
    <property type="project" value="UniProtKB-KW"/>
</dbReference>
<evidence type="ECO:0000259" key="4">
    <source>
        <dbReference type="Pfam" id="PF02872"/>
    </source>
</evidence>
<reference evidence="5 6" key="1">
    <citation type="submission" date="2019-06" db="EMBL/GenBank/DDBJ databases">
        <title>Whole genome sequence for Rhodospirillaceae sp. R148.</title>
        <authorList>
            <person name="Wang G."/>
        </authorList>
    </citation>
    <scope>NUCLEOTIDE SEQUENCE [LARGE SCALE GENOMIC DNA]</scope>
    <source>
        <strain evidence="5 6">R148</strain>
    </source>
</reference>
<protein>
    <submittedName>
        <fullName evidence="5">Bifunctional metallophosphatase/5'-nucleotidase</fullName>
    </submittedName>
</protein>
<dbReference type="PRINTS" id="PR01607">
    <property type="entry name" value="APYRASEFAMLY"/>
</dbReference>
<dbReference type="OrthoDB" id="5469761at2"/>
<evidence type="ECO:0000313" key="6">
    <source>
        <dbReference type="Proteomes" id="UP000315252"/>
    </source>
</evidence>
<keyword evidence="1 2" id="KW-0732">Signal</keyword>
<feature type="domain" description="5'-Nucleotidase C-terminal" evidence="4">
    <location>
        <begin position="308"/>
        <end position="464"/>
    </location>
</feature>
<dbReference type="InterPro" id="IPR006179">
    <property type="entry name" value="5_nucleotidase/apyrase"/>
</dbReference>
<evidence type="ECO:0000256" key="2">
    <source>
        <dbReference type="RuleBase" id="RU362119"/>
    </source>
</evidence>
<dbReference type="CDD" id="cd00845">
    <property type="entry name" value="MPP_UshA_N_like"/>
    <property type="match status" value="1"/>
</dbReference>
<evidence type="ECO:0000313" key="5">
    <source>
        <dbReference type="EMBL" id="TQV79006.1"/>
    </source>
</evidence>
<dbReference type="InterPro" id="IPR008334">
    <property type="entry name" value="5'-Nucleotdase_C"/>
</dbReference>
<name>A0A545TP56_9PROT</name>
<dbReference type="SUPFAM" id="SSF56300">
    <property type="entry name" value="Metallo-dependent phosphatases"/>
    <property type="match status" value="1"/>
</dbReference>
<evidence type="ECO:0000259" key="3">
    <source>
        <dbReference type="Pfam" id="PF00149"/>
    </source>
</evidence>
<feature type="domain" description="Calcineurin-like phosphoesterase" evidence="3">
    <location>
        <begin position="31"/>
        <end position="229"/>
    </location>
</feature>
<dbReference type="RefSeq" id="WP_142897229.1">
    <property type="nucleotide sequence ID" value="NZ_ML660056.1"/>
</dbReference>
<sequence length="503" mass="53034">MSFPIRSTAFAALAAVLLAVSSAFAEPTTVTFVHTNDMDRMEASGGKGGLANLMAVVKAERAAGEHVIFTHGGDAISPSLLSGFDKGAHMIDLLNAADVDIMVLGNHEFDFGPKVAMERIAEATFPILGTNAIDSDGEIIDGAIASWTTKAGEFTIGFFGLVTPDTTEVSSPETVSFASLEATSREMSAKLREEGADLVVALSHTGIEEDFDLVNAGTGIDILLSGHDHLLMSYYNGKIAMMESAAQADYVSVLEVTMDRVERRGKQRFVWSPSFRTIPTAGMEGDAEMAAKVDSYLKKLSLELDVEIGTTTTQLDSRRASVRGGENAIGNLISDAIRKGVEADVAITNGGGIRGDKIYDAGTVLTRRDIQTELPFGNTTVKLEVTGAQIVEALENGFSQVENGAGRFPSVSGMTVTWDAKAPAGSRVKSVMVGDSPIDAAKNYTLAANDYIAGGGDGYSVFKDAKNLIDPAAAQLMALMVVDYVEAAGEIAPAVENRLVPAE</sequence>
<dbReference type="InterPro" id="IPR004843">
    <property type="entry name" value="Calcineurin-like_PHP"/>
</dbReference>
<accession>A0A545TP56</accession>
<organism evidence="5 6">
    <name type="scientific">Denitrobaculum tricleocarpae</name>
    <dbReference type="NCBI Taxonomy" id="2591009"/>
    <lineage>
        <taxon>Bacteria</taxon>
        <taxon>Pseudomonadati</taxon>
        <taxon>Pseudomonadota</taxon>
        <taxon>Alphaproteobacteria</taxon>
        <taxon>Rhodospirillales</taxon>
        <taxon>Rhodospirillaceae</taxon>
        <taxon>Denitrobaculum</taxon>
    </lineage>
</organism>
<dbReference type="SUPFAM" id="SSF55816">
    <property type="entry name" value="5'-nucleotidase (syn. UDP-sugar hydrolase), C-terminal domain"/>
    <property type="match status" value="1"/>
</dbReference>
<dbReference type="AlphaFoldDB" id="A0A545TP56"/>
<dbReference type="PANTHER" id="PTHR11575">
    <property type="entry name" value="5'-NUCLEOTIDASE-RELATED"/>
    <property type="match status" value="1"/>
</dbReference>
<dbReference type="InterPro" id="IPR036907">
    <property type="entry name" value="5'-Nucleotdase_C_sf"/>
</dbReference>
<dbReference type="InterPro" id="IPR029052">
    <property type="entry name" value="Metallo-depent_PP-like"/>
</dbReference>
<feature type="signal peptide" evidence="2">
    <location>
        <begin position="1"/>
        <end position="25"/>
    </location>
</feature>
<feature type="chain" id="PRO_5022259097" evidence="2">
    <location>
        <begin position="26"/>
        <end position="503"/>
    </location>
</feature>
<comment type="caution">
    <text evidence="5">The sequence shown here is derived from an EMBL/GenBank/DDBJ whole genome shotgun (WGS) entry which is preliminary data.</text>
</comment>
<dbReference type="GO" id="GO:0009166">
    <property type="term" value="P:nucleotide catabolic process"/>
    <property type="evidence" value="ECO:0007669"/>
    <property type="project" value="InterPro"/>
</dbReference>
<dbReference type="Pfam" id="PF00149">
    <property type="entry name" value="Metallophos"/>
    <property type="match status" value="1"/>
</dbReference>
<dbReference type="GO" id="GO:0000166">
    <property type="term" value="F:nucleotide binding"/>
    <property type="evidence" value="ECO:0007669"/>
    <property type="project" value="UniProtKB-KW"/>
</dbReference>
<comment type="similarity">
    <text evidence="2">Belongs to the 5'-nucleotidase family.</text>
</comment>
<keyword evidence="6" id="KW-1185">Reference proteome</keyword>
<dbReference type="Gene3D" id="3.60.21.10">
    <property type="match status" value="1"/>
</dbReference>
<dbReference type="Gene3D" id="3.90.780.10">
    <property type="entry name" value="5'-Nucleotidase, C-terminal domain"/>
    <property type="match status" value="1"/>
</dbReference>
<gene>
    <name evidence="5" type="ORF">FKG95_15080</name>
</gene>
<evidence type="ECO:0000256" key="1">
    <source>
        <dbReference type="ARBA" id="ARBA00022729"/>
    </source>
</evidence>
<dbReference type="Pfam" id="PF02872">
    <property type="entry name" value="5_nucleotid_C"/>
    <property type="match status" value="1"/>
</dbReference>
<dbReference type="PANTHER" id="PTHR11575:SF24">
    <property type="entry name" value="5'-NUCLEOTIDASE"/>
    <property type="match status" value="1"/>
</dbReference>
<dbReference type="EMBL" id="VHSH01000005">
    <property type="protein sequence ID" value="TQV79006.1"/>
    <property type="molecule type" value="Genomic_DNA"/>
</dbReference>
<dbReference type="Proteomes" id="UP000315252">
    <property type="component" value="Unassembled WGS sequence"/>
</dbReference>